<evidence type="ECO:0000256" key="2">
    <source>
        <dbReference type="ARBA" id="ARBA00022741"/>
    </source>
</evidence>
<dbReference type="InterPro" id="IPR000253">
    <property type="entry name" value="FHA_dom"/>
</dbReference>
<dbReference type="Pfam" id="PF00498">
    <property type="entry name" value="FHA"/>
    <property type="match status" value="1"/>
</dbReference>
<dbReference type="SMART" id="SM00382">
    <property type="entry name" value="AAA"/>
    <property type="match status" value="3"/>
</dbReference>
<evidence type="ECO:0000313" key="8">
    <source>
        <dbReference type="EMBL" id="SNV32031.1"/>
    </source>
</evidence>
<dbReference type="eggNOG" id="COG1674">
    <property type="taxonomic scope" value="Bacteria"/>
</dbReference>
<organism evidence="8 9">
    <name type="scientific">Cutibacterium granulosum</name>
    <dbReference type="NCBI Taxonomy" id="33011"/>
    <lineage>
        <taxon>Bacteria</taxon>
        <taxon>Bacillati</taxon>
        <taxon>Actinomycetota</taxon>
        <taxon>Actinomycetes</taxon>
        <taxon>Propionibacteriales</taxon>
        <taxon>Propionibacteriaceae</taxon>
        <taxon>Cutibacterium</taxon>
    </lineage>
</organism>
<dbReference type="Gene3D" id="2.60.200.20">
    <property type="match status" value="1"/>
</dbReference>
<dbReference type="PANTHER" id="PTHR22683">
    <property type="entry name" value="SPORULATION PROTEIN RELATED"/>
    <property type="match status" value="1"/>
</dbReference>
<feature type="binding site" evidence="4">
    <location>
        <begin position="1001"/>
        <end position="1008"/>
    </location>
    <ligand>
        <name>ATP</name>
        <dbReference type="ChEBI" id="CHEBI:30616"/>
    </ligand>
</feature>
<dbReference type="KEGG" id="cgrn:4412665_00720"/>
<evidence type="ECO:0000259" key="7">
    <source>
        <dbReference type="PROSITE" id="PS50901"/>
    </source>
</evidence>
<keyword evidence="2 4" id="KW-0547">Nucleotide-binding</keyword>
<evidence type="ECO:0000256" key="4">
    <source>
        <dbReference type="PROSITE-ProRule" id="PRU00289"/>
    </source>
</evidence>
<dbReference type="InterPro" id="IPR003593">
    <property type="entry name" value="AAA+_ATPase"/>
</dbReference>
<keyword evidence="5" id="KW-0812">Transmembrane</keyword>
<dbReference type="GO" id="GO:0005524">
    <property type="term" value="F:ATP binding"/>
    <property type="evidence" value="ECO:0007669"/>
    <property type="project" value="UniProtKB-UniRule"/>
</dbReference>
<dbReference type="CDD" id="cd00060">
    <property type="entry name" value="FHA"/>
    <property type="match status" value="1"/>
</dbReference>
<protein>
    <submittedName>
        <fullName evidence="8">DNA translocase FtsK</fullName>
    </submittedName>
</protein>
<evidence type="ECO:0000313" key="9">
    <source>
        <dbReference type="Proteomes" id="UP000215332"/>
    </source>
</evidence>
<dbReference type="PANTHER" id="PTHR22683:SF1">
    <property type="entry name" value="TYPE VII SECRETION SYSTEM PROTEIN ESSC"/>
    <property type="match status" value="1"/>
</dbReference>
<keyword evidence="5" id="KW-0472">Membrane</keyword>
<evidence type="ECO:0000259" key="6">
    <source>
        <dbReference type="PROSITE" id="PS50006"/>
    </source>
</evidence>
<dbReference type="eggNOG" id="COG1716">
    <property type="taxonomic scope" value="Bacteria"/>
</dbReference>
<feature type="binding site" evidence="4">
    <location>
        <begin position="669"/>
        <end position="676"/>
    </location>
    <ligand>
        <name>ATP</name>
        <dbReference type="ChEBI" id="CHEBI:30616"/>
    </ligand>
</feature>
<reference evidence="8 9" key="1">
    <citation type="submission" date="2017-06" db="EMBL/GenBank/DDBJ databases">
        <authorList>
            <consortium name="Pathogen Informatics"/>
        </authorList>
    </citation>
    <scope>NUCLEOTIDE SEQUENCE [LARGE SCALE GENOMIC DNA]</scope>
    <source>
        <strain evidence="8 9">NCTC11865</strain>
    </source>
</reference>
<dbReference type="InterPro" id="IPR050206">
    <property type="entry name" value="FtsK/SpoIIIE/SftA"/>
</dbReference>
<dbReference type="EMBL" id="LT906441">
    <property type="protein sequence ID" value="SNV32031.1"/>
    <property type="molecule type" value="Genomic_DNA"/>
</dbReference>
<accession>A0A239WBY9</accession>
<evidence type="ECO:0000256" key="5">
    <source>
        <dbReference type="SAM" id="Phobius"/>
    </source>
</evidence>
<gene>
    <name evidence="8" type="primary">essC</name>
    <name evidence="8" type="ORF">SAMEA4412665_00720</name>
</gene>
<dbReference type="SMART" id="SM00240">
    <property type="entry name" value="FHA"/>
    <property type="match status" value="1"/>
</dbReference>
<dbReference type="Pfam" id="PF01580">
    <property type="entry name" value="FtsK_SpoIIIE"/>
    <property type="match status" value="2"/>
</dbReference>
<proteinExistence type="predicted"/>
<dbReference type="PROSITE" id="PS50006">
    <property type="entry name" value="FHA_DOMAIN"/>
    <property type="match status" value="1"/>
</dbReference>
<feature type="domain" description="FtsK" evidence="7">
    <location>
        <begin position="651"/>
        <end position="841"/>
    </location>
</feature>
<feature type="domain" description="FtsK" evidence="7">
    <location>
        <begin position="984"/>
        <end position="1160"/>
    </location>
</feature>
<dbReference type="CDD" id="cd01127">
    <property type="entry name" value="TrwB_TraG_TraD_VirD4"/>
    <property type="match status" value="1"/>
</dbReference>
<evidence type="ECO:0000256" key="1">
    <source>
        <dbReference type="ARBA" id="ARBA00022553"/>
    </source>
</evidence>
<dbReference type="CDD" id="cd00009">
    <property type="entry name" value="AAA"/>
    <property type="match status" value="1"/>
</dbReference>
<feature type="domain" description="FHA" evidence="6">
    <location>
        <begin position="118"/>
        <end position="167"/>
    </location>
</feature>
<dbReference type="SUPFAM" id="SSF52540">
    <property type="entry name" value="P-loop containing nucleoside triphosphate hydrolases"/>
    <property type="match status" value="3"/>
</dbReference>
<dbReference type="InterPro" id="IPR002543">
    <property type="entry name" value="FtsK_dom"/>
</dbReference>
<dbReference type="Gene3D" id="3.40.50.300">
    <property type="entry name" value="P-loop containing nucleotide triphosphate hydrolases"/>
    <property type="match status" value="3"/>
</dbReference>
<sequence length="1436" mass="156268">MRIVISQQGHERVFFVTNVEPTTILREVLESAQVDLRHFKRVWVDGREVDQELSIREVGLCEGAVVANTPQPYPGESLNDESMSAHHINRQVNGRWQLVIVGGSTCARVYDLPASGPARVGRSAEAEISLDSASVSWSHAVVNVTNDGVHVIDHDSSNGTYLNGRKIGSDHTQPTQIRLGDILSIGGVCLMLVDSRMRVANRSHANSGKMPTAGAGGLIAFNRPPRTALPPHAEQISVPARKDSPSPAKFSWVAIVAPLLMAVLLVLVLGSMRYALIALLSPVMAVGSWIEQKRRNKSSDKDNEQTYLADLEKTRGEIEQAACAERSRTRAQVPYPHELVDAATGSTSVLWQVRRSHRDFYTAAVGTANIPFTPTPRSHSGPMQPRTKAIFDHAVLRATPLIADLQDGPIGIWGSRDECLCIARSLVCQLTTLSGPADFRLAVATDEARAEDWRFTAWLPHTQTGSTNPHERFIALDTTQASSMLRGLRDLLNTPEPASMLIVVDDLALTQGRDCPLRDILEYRPERREQAARRFVSAIIIAPTVDQLPSVCHTVVHAKTDNEVTVTIPSQSECTTHVTAAGVDADTARDWARRLARYDDPSVTTSGGGLPGLVHLFDVLGFNRTTMDASTIVDSWHRSTDPDVPLGVCDDGTFVFDLVKDGPHGLVGGTTGSGKSELLRSLVAGLAARVDPQHLTFILIDFKGGAAFASLNQLPHTIGTLSNLEPSLAFRALQALNAELKRRQQCFADAGEGIDNLDAYLATNPAEPMPRLLLVIDEFAQLAKEYPDVLSGLVSLAAVGRTLGVHMILATQRPDGVVNDDILANTNMRTALRVQSREQSTNVIGVPLAASIGREQKGRAYIKLGEEDITPIQTALVTGVSGASTAQDLHVDPMILGNAPKEHTIQASTTQINDMDLLIQCIIEANELLGFAPARRVWPEPLSGHVELVLKHYDSVTHRKQQVVSTSVSSTLDVALFDDPEHQRQYISGWKFATENLVLAGMPGSGTSGTLIALALRIADTYPPGKADIVILDVATASLDALQKLTHVRGYAGPGHANRQLQARVLRYVATELDQRSAHPHDEFPLLFILVDGFATLREEYADVEDMKLIEGFHQVWAKGPAMGIHCVVTTTRLKALPPAISDLTGQKWLYQLADTSEYHPIVDKDNHPANLPGRFVSTTRAHHGHVGLPDDVDATMVAINEFWGVDSLNPLVQEFPEHVGPEQLVNCVARGSETWQIPIGINETDLTPYTLEAFTGEHVLISGPARSGKSTMLAAIHQMLIQQYPGIDILVSAPRRSPLGQLLPEVMPPDQLLNRVAEKGGSPEPCIIMIDDAHMIADESQVLTQALNSPESPFLFIVSGRNNDLRSLYSHWTGKIRKSRLGVLLVPDTDYDGDLLGVRLPRHPRVTMSEARGYGCQNGTATLIQGVTASVRSLR</sequence>
<name>A0A239WBY9_9ACTN</name>
<dbReference type="SUPFAM" id="SSF49879">
    <property type="entry name" value="SMAD/FHA domain"/>
    <property type="match status" value="1"/>
</dbReference>
<dbReference type="InterPro" id="IPR027417">
    <property type="entry name" value="P-loop_NTPase"/>
</dbReference>
<evidence type="ECO:0000256" key="3">
    <source>
        <dbReference type="ARBA" id="ARBA00022840"/>
    </source>
</evidence>
<dbReference type="Proteomes" id="UP000215332">
    <property type="component" value="Chromosome 1"/>
</dbReference>
<keyword evidence="3 4" id="KW-0067">ATP-binding</keyword>
<dbReference type="PROSITE" id="PS50901">
    <property type="entry name" value="FTSK"/>
    <property type="match status" value="2"/>
</dbReference>
<dbReference type="GO" id="GO:0003677">
    <property type="term" value="F:DNA binding"/>
    <property type="evidence" value="ECO:0007669"/>
    <property type="project" value="InterPro"/>
</dbReference>
<keyword evidence="1" id="KW-0597">Phosphoprotein</keyword>
<dbReference type="InterPro" id="IPR008984">
    <property type="entry name" value="SMAD_FHA_dom_sf"/>
</dbReference>
<keyword evidence="5" id="KW-1133">Transmembrane helix</keyword>
<feature type="transmembrane region" description="Helical" evidence="5">
    <location>
        <begin position="250"/>
        <end position="269"/>
    </location>
</feature>